<dbReference type="AlphaFoldDB" id="A0AAV1JVH0"/>
<feature type="region of interest" description="Disordered" evidence="1">
    <location>
        <begin position="1"/>
        <end position="62"/>
    </location>
</feature>
<comment type="caution">
    <text evidence="2">The sequence shown here is derived from an EMBL/GenBank/DDBJ whole genome shotgun (WGS) entry which is preliminary data.</text>
</comment>
<organism evidence="2 3">
    <name type="scientific">Leptosia nina</name>
    <dbReference type="NCBI Taxonomy" id="320188"/>
    <lineage>
        <taxon>Eukaryota</taxon>
        <taxon>Metazoa</taxon>
        <taxon>Ecdysozoa</taxon>
        <taxon>Arthropoda</taxon>
        <taxon>Hexapoda</taxon>
        <taxon>Insecta</taxon>
        <taxon>Pterygota</taxon>
        <taxon>Neoptera</taxon>
        <taxon>Endopterygota</taxon>
        <taxon>Lepidoptera</taxon>
        <taxon>Glossata</taxon>
        <taxon>Ditrysia</taxon>
        <taxon>Papilionoidea</taxon>
        <taxon>Pieridae</taxon>
        <taxon>Pierinae</taxon>
        <taxon>Leptosia</taxon>
    </lineage>
</organism>
<gene>
    <name evidence="2" type="ORF">LNINA_LOCUS12532</name>
</gene>
<dbReference type="GO" id="GO:0008494">
    <property type="term" value="F:translation activator activity"/>
    <property type="evidence" value="ECO:0007669"/>
    <property type="project" value="TreeGrafter"/>
</dbReference>
<dbReference type="SUPFAM" id="SSF48371">
    <property type="entry name" value="ARM repeat"/>
    <property type="match status" value="1"/>
</dbReference>
<sequence>MNNADRGKGRGWQQPDNPPKELRRPKTLSDETKVEAPKSNLSADAKEWYPRNYVPQPPVTYTQDTNQYRLPRFSVQDRLRQAQDQGPYNFNEMAQFIDETDNVDLREHIQYLITVMCEITFEPGKFDMLCGSIVDLFASTLQDVTYTRHLVEAIVNQSIAESNFRYNGARLCSMYDSVATPEESTFRACLLERCSAEENKIISGVETSEENMRGFAMFLAEIYTQLEDSQGGRIKTFGESLCKVLLHLLDTDKETNIKAVCQLLKLSGIALDADCQTGMHAAFERLKRRSHLGCVRAVIALRNARWGLANSEQLAPVAHPAIPHSNPPAVTDPRRRYNGVVNPDGGYLADGYTLTAEECAFMQSNLPPNKTASIEEDILAELETDAWETGMDPEMQEGFLEFLKLSNQIKR</sequence>
<keyword evidence="3" id="KW-1185">Reference proteome</keyword>
<dbReference type="EMBL" id="CAVLEF010000225">
    <property type="protein sequence ID" value="CAK1553552.1"/>
    <property type="molecule type" value="Genomic_DNA"/>
</dbReference>
<feature type="compositionally biased region" description="Basic and acidic residues" evidence="1">
    <location>
        <begin position="18"/>
        <end position="36"/>
    </location>
</feature>
<dbReference type="InterPro" id="IPR016024">
    <property type="entry name" value="ARM-type_fold"/>
</dbReference>
<accession>A0AAV1JVH0</accession>
<evidence type="ECO:0000256" key="1">
    <source>
        <dbReference type="SAM" id="MobiDB-lite"/>
    </source>
</evidence>
<evidence type="ECO:0000313" key="2">
    <source>
        <dbReference type="EMBL" id="CAK1553552.1"/>
    </source>
</evidence>
<dbReference type="Proteomes" id="UP001497472">
    <property type="component" value="Unassembled WGS sequence"/>
</dbReference>
<evidence type="ECO:0000313" key="3">
    <source>
        <dbReference type="Proteomes" id="UP001497472"/>
    </source>
</evidence>
<dbReference type="PANTHER" id="PTHR23254">
    <property type="entry name" value="EIF4G DOMAIN PROTEIN"/>
    <property type="match status" value="1"/>
</dbReference>
<dbReference type="Gene3D" id="1.25.40.180">
    <property type="match status" value="1"/>
</dbReference>
<dbReference type="InterPro" id="IPR051367">
    <property type="entry name" value="mRNA_TranslReg/HistoneTransl"/>
</dbReference>
<protein>
    <recommendedName>
        <fullName evidence="4">Polyadenylate-binding protein-interacting protein 1</fullName>
    </recommendedName>
</protein>
<dbReference type="GO" id="GO:0006446">
    <property type="term" value="P:regulation of translational initiation"/>
    <property type="evidence" value="ECO:0007669"/>
    <property type="project" value="TreeGrafter"/>
</dbReference>
<proteinExistence type="predicted"/>
<name>A0AAV1JVH0_9NEOP</name>
<reference evidence="2 3" key="1">
    <citation type="submission" date="2023-11" db="EMBL/GenBank/DDBJ databases">
        <authorList>
            <person name="Okamura Y."/>
        </authorList>
    </citation>
    <scope>NUCLEOTIDE SEQUENCE [LARGE SCALE GENOMIC DNA]</scope>
</reference>
<evidence type="ECO:0008006" key="4">
    <source>
        <dbReference type="Google" id="ProtNLM"/>
    </source>
</evidence>
<dbReference type="PANTHER" id="PTHR23254:SF15">
    <property type="entry name" value="POLYADENYLATE-BINDING PROTEIN-INTERACTING PROTEIN 1"/>
    <property type="match status" value="1"/>
</dbReference>